<evidence type="ECO:0000313" key="2">
    <source>
        <dbReference type="EMBL" id="KAK5175816.1"/>
    </source>
</evidence>
<dbReference type="GeneID" id="89922305"/>
<feature type="compositionally biased region" description="Polar residues" evidence="1">
    <location>
        <begin position="107"/>
        <end position="116"/>
    </location>
</feature>
<feature type="compositionally biased region" description="Polar residues" evidence="1">
    <location>
        <begin position="161"/>
        <end position="173"/>
    </location>
</feature>
<feature type="region of interest" description="Disordered" evidence="1">
    <location>
        <begin position="106"/>
        <end position="180"/>
    </location>
</feature>
<feature type="compositionally biased region" description="Basic and acidic residues" evidence="1">
    <location>
        <begin position="476"/>
        <end position="491"/>
    </location>
</feature>
<dbReference type="EMBL" id="JAVRRT010000001">
    <property type="protein sequence ID" value="KAK5175816.1"/>
    <property type="molecule type" value="Genomic_DNA"/>
</dbReference>
<comment type="caution">
    <text evidence="2">The sequence shown here is derived from an EMBL/GenBank/DDBJ whole genome shotgun (WGS) entry which is preliminary data.</text>
</comment>
<keyword evidence="3" id="KW-1185">Reference proteome</keyword>
<feature type="compositionally biased region" description="Low complexity" evidence="1">
    <location>
        <begin position="507"/>
        <end position="522"/>
    </location>
</feature>
<dbReference type="RefSeq" id="XP_064664454.1">
    <property type="nucleotide sequence ID" value="XM_064798220.1"/>
</dbReference>
<proteinExistence type="predicted"/>
<feature type="compositionally biased region" description="Basic residues" evidence="1">
    <location>
        <begin position="442"/>
        <end position="461"/>
    </location>
</feature>
<organism evidence="2 3">
    <name type="scientific">Saxophila tyrrhenica</name>
    <dbReference type="NCBI Taxonomy" id="1690608"/>
    <lineage>
        <taxon>Eukaryota</taxon>
        <taxon>Fungi</taxon>
        <taxon>Dikarya</taxon>
        <taxon>Ascomycota</taxon>
        <taxon>Pezizomycotina</taxon>
        <taxon>Dothideomycetes</taxon>
        <taxon>Dothideomycetidae</taxon>
        <taxon>Mycosphaerellales</taxon>
        <taxon>Extremaceae</taxon>
        <taxon>Saxophila</taxon>
    </lineage>
</organism>
<sequence>MARPKRLGLHDPADIVDFYPCEEFKHEGRVPADTPDEVSYKLDGLHSTDDIIRRLPNKLDPKGKFVFEIHQPGSCGTAVDLDTLMHRDYPHMDRNRAIALYHRVLKPTQNTQPATSSKDEKGGSVAKAAKKASGGPSSQGLKRPRKQSSSPIGDDDDSSSVADQEQTKPTAPSSADEGPRFIRFGMSNWYRNEEDPEEYQDCPVRALVVGKVHGGKVEYLEVPTWRFNDLWIGSVHHSAPFSLKSPFVFDPLFADADTTTKNLRQRSLTSPVRRKQTKEVAHLHIMIQVKALFSSCRFHYQPNRNAENPGSFRLPLNVQGALKWFEDCNHFKKWLPDCPAVEPNEDIGHLLDRKLGDDWTFNIWFLPQTPESRTLYRWDNTPQKIVGSWLDANWVAWMGRKLYFDAVIVRKSQDDGKFVQAPAILEEDEVESSSEEGGNGKSKGKGKERKRRSPPMKKKKGMAVNTTRSKYTTRQVQEEAPKEEAPKESKGGKTFGGCKQKAGVRKPAASTQPSQATASSSPERQAPGKTLCSIRRDSDNEIVRQTYDAEREEAVAARKAEEETSGKAIKSTPAKRRKSKDEE</sequence>
<dbReference type="Proteomes" id="UP001337655">
    <property type="component" value="Unassembled WGS sequence"/>
</dbReference>
<feature type="compositionally biased region" description="Basic residues" evidence="1">
    <location>
        <begin position="573"/>
        <end position="583"/>
    </location>
</feature>
<feature type="compositionally biased region" description="Low complexity" evidence="1">
    <location>
        <begin position="123"/>
        <end position="138"/>
    </location>
</feature>
<reference evidence="2 3" key="1">
    <citation type="submission" date="2023-08" db="EMBL/GenBank/DDBJ databases">
        <title>Black Yeasts Isolated from many extreme environments.</title>
        <authorList>
            <person name="Coleine C."/>
            <person name="Stajich J.E."/>
            <person name="Selbmann L."/>
        </authorList>
    </citation>
    <scope>NUCLEOTIDE SEQUENCE [LARGE SCALE GENOMIC DNA]</scope>
    <source>
        <strain evidence="2 3">CCFEE 5935</strain>
    </source>
</reference>
<feature type="region of interest" description="Disordered" evidence="1">
    <location>
        <begin position="428"/>
        <end position="583"/>
    </location>
</feature>
<feature type="compositionally biased region" description="Basic and acidic residues" evidence="1">
    <location>
        <begin position="534"/>
        <end position="565"/>
    </location>
</feature>
<evidence type="ECO:0000256" key="1">
    <source>
        <dbReference type="SAM" id="MobiDB-lite"/>
    </source>
</evidence>
<gene>
    <name evidence="2" type="ORF">LTR77_000956</name>
</gene>
<name>A0AAV9PPS6_9PEZI</name>
<accession>A0AAV9PPS6</accession>
<evidence type="ECO:0000313" key="3">
    <source>
        <dbReference type="Proteomes" id="UP001337655"/>
    </source>
</evidence>
<protein>
    <submittedName>
        <fullName evidence="2">Uncharacterized protein</fullName>
    </submittedName>
</protein>
<dbReference type="AlphaFoldDB" id="A0AAV9PPS6"/>
<feature type="compositionally biased region" description="Polar residues" evidence="1">
    <location>
        <begin position="464"/>
        <end position="475"/>
    </location>
</feature>